<evidence type="ECO:0000313" key="5">
    <source>
        <dbReference type="Proteomes" id="UP000694941"/>
    </source>
</evidence>
<dbReference type="PANTHER" id="PTHR23082">
    <property type="entry name" value="TRANSCRIPTION INITIATION FACTOR IIIC TFIIIC , POLYPEPTIDE 3-RELATED"/>
    <property type="match status" value="1"/>
</dbReference>
<reference evidence="6" key="1">
    <citation type="submission" date="2025-08" db="UniProtKB">
        <authorList>
            <consortium name="RefSeq"/>
        </authorList>
    </citation>
    <scope>IDENTIFICATION</scope>
    <source>
        <tissue evidence="6">Muscle</tissue>
    </source>
</reference>
<gene>
    <name evidence="6" type="primary">LOC106463206</name>
</gene>
<feature type="compositionally biased region" description="Acidic residues" evidence="4">
    <location>
        <begin position="111"/>
        <end position="127"/>
    </location>
</feature>
<dbReference type="GeneID" id="106463206"/>
<feature type="region of interest" description="Disordered" evidence="4">
    <location>
        <begin position="111"/>
        <end position="161"/>
    </location>
</feature>
<name>A0ABM1BBH1_LIMPO</name>
<dbReference type="InterPro" id="IPR013105">
    <property type="entry name" value="TPR_2"/>
</dbReference>
<feature type="repeat" description="TPR" evidence="3">
    <location>
        <begin position="234"/>
        <end position="267"/>
    </location>
</feature>
<evidence type="ECO:0000313" key="6">
    <source>
        <dbReference type="RefSeq" id="XP_013778657.1"/>
    </source>
</evidence>
<evidence type="ECO:0000256" key="2">
    <source>
        <dbReference type="ARBA" id="ARBA00022803"/>
    </source>
</evidence>
<dbReference type="PANTHER" id="PTHR23082:SF0">
    <property type="entry name" value="GENERAL TRANSCRIPTION FACTOR 3C POLYPEPTIDE 3"/>
    <property type="match status" value="1"/>
</dbReference>
<evidence type="ECO:0000256" key="3">
    <source>
        <dbReference type="PROSITE-ProRule" id="PRU00339"/>
    </source>
</evidence>
<dbReference type="InterPro" id="IPR019734">
    <property type="entry name" value="TPR_rpt"/>
</dbReference>
<feature type="region of interest" description="Disordered" evidence="4">
    <location>
        <begin position="37"/>
        <end position="84"/>
    </location>
</feature>
<accession>A0ABM1BBH1</accession>
<feature type="compositionally biased region" description="Polar residues" evidence="4">
    <location>
        <begin position="59"/>
        <end position="72"/>
    </location>
</feature>
<organism evidence="5 6">
    <name type="scientific">Limulus polyphemus</name>
    <name type="common">Atlantic horseshoe crab</name>
    <dbReference type="NCBI Taxonomy" id="6850"/>
    <lineage>
        <taxon>Eukaryota</taxon>
        <taxon>Metazoa</taxon>
        <taxon>Ecdysozoa</taxon>
        <taxon>Arthropoda</taxon>
        <taxon>Chelicerata</taxon>
        <taxon>Merostomata</taxon>
        <taxon>Xiphosura</taxon>
        <taxon>Limulidae</taxon>
        <taxon>Limulus</taxon>
    </lineage>
</organism>
<dbReference type="InterPro" id="IPR011990">
    <property type="entry name" value="TPR-like_helical_dom_sf"/>
</dbReference>
<keyword evidence="1" id="KW-0677">Repeat</keyword>
<feature type="repeat" description="TPR" evidence="3">
    <location>
        <begin position="475"/>
        <end position="508"/>
    </location>
</feature>
<keyword evidence="2 3" id="KW-0802">TPR repeat</keyword>
<dbReference type="SUPFAM" id="SSF48452">
    <property type="entry name" value="TPR-like"/>
    <property type="match status" value="2"/>
</dbReference>
<dbReference type="RefSeq" id="XP_013778657.1">
    <property type="nucleotide sequence ID" value="XM_013923203.2"/>
</dbReference>
<proteinExistence type="predicted"/>
<feature type="compositionally biased region" description="Basic residues" evidence="4">
    <location>
        <begin position="149"/>
        <end position="161"/>
    </location>
</feature>
<dbReference type="PROSITE" id="PS50005">
    <property type="entry name" value="TPR"/>
    <property type="match status" value="3"/>
</dbReference>
<protein>
    <submittedName>
        <fullName evidence="6">General transcription factor 3C polypeptide 3-like isoform X1</fullName>
    </submittedName>
</protein>
<dbReference type="InterPro" id="IPR039340">
    <property type="entry name" value="Tfc4/TFIIIC-102/Sfc4"/>
</dbReference>
<dbReference type="SMART" id="SM00028">
    <property type="entry name" value="TPR"/>
    <property type="match status" value="5"/>
</dbReference>
<feature type="repeat" description="TPR" evidence="3">
    <location>
        <begin position="817"/>
        <end position="850"/>
    </location>
</feature>
<dbReference type="Pfam" id="PF13181">
    <property type="entry name" value="TPR_8"/>
    <property type="match status" value="2"/>
</dbReference>
<evidence type="ECO:0000256" key="4">
    <source>
        <dbReference type="SAM" id="MobiDB-lite"/>
    </source>
</evidence>
<keyword evidence="5" id="KW-1185">Reference proteome</keyword>
<dbReference type="Pfam" id="PF07719">
    <property type="entry name" value="TPR_2"/>
    <property type="match status" value="1"/>
</dbReference>
<dbReference type="Proteomes" id="UP000694941">
    <property type="component" value="Unplaced"/>
</dbReference>
<sequence>MDGDEEDASHLFQSLLGQVTEEQWETYKELRRVRGELVCDDDSSSDSSSTSPVLPASPVPQSSGVTTTQELDTSPAADRENNLEGWESELTVKYINGEITFTEFTDLMEQDEKDESLEQVESAEEVDKDQRKSVSEDPAAVEFEEELQKHKKMRKRKRRGRLPRDLQGLMGEANLCFARGDYDDATKMCMEIIRLVPTAPEPFQTLGMLYEEKGDTEKALQFSLIGAYLNPSDPEEWIKLAEMSLEQGNVKQAITCYSKAIKCDPTNLPLLWERCNLQEQIGDRKKALEGYEAIMELLGSDQGNECVQLAREIAKSHHENGYMLSAIQVLEKAFYRFPELITSEDVNMLLELQIHEKKHREGIKALTEFCGVQFVYSDEIGEENRDREISPENAKDCIIPELLPIDLRIKLAVCLIHVKALSLIKTLVEPLLEESPEAMGDLYLDVAEAYMDVEEFTEALTFLSVLVNSQNYNLAAIWLRYAECLNSLGRIEPAVEAYKKVVQLAPSHLDARMSLSGLLQQMGKTREAIHTLKQGYEEGLLDQVLDVHVLMHRCNLLFNQELWDDYVPAAKLVMLSHCHQTQNQEEVNAVFKNLSVRRRLEALRDIRRKKDVADGRPTFTSSSVHLEEMWKFYLQFCQKLYELKKIEDLQEVAFMSLTSPLFNKDPDRARDTEFIAFLASFYNRSIDFSYILIKDLVVREKFIHNVAAWNLFCQVVILGQDIRHNRFCLRLFFKHTDHIPLGFLNGHNALVAGSYKHALGEYMCVFKQLPQDAYVTFCIGLVFTHMACQKFATKRHSLVVQGCAFLNQYHELRGECQEVYYNLGRTMHQLGLLTTAVFYYKKALEFGPPSVDTGDTEFFDLSPDIAYNLSLIYQGSGAPKLAMMYLQKYCVI</sequence>
<evidence type="ECO:0000256" key="1">
    <source>
        <dbReference type="ARBA" id="ARBA00022737"/>
    </source>
</evidence>
<dbReference type="Gene3D" id="1.25.40.10">
    <property type="entry name" value="Tetratricopeptide repeat domain"/>
    <property type="match status" value="3"/>
</dbReference>